<dbReference type="Pfam" id="PF00144">
    <property type="entry name" value="Beta-lactamase"/>
    <property type="match status" value="1"/>
</dbReference>
<dbReference type="RefSeq" id="WP_344969259.1">
    <property type="nucleotide sequence ID" value="NZ_BAAAVI010000008.1"/>
</dbReference>
<feature type="domain" description="Beta-lactamase-related" evidence="1">
    <location>
        <begin position="16"/>
        <end position="368"/>
    </location>
</feature>
<protein>
    <submittedName>
        <fullName evidence="2">Serine hydrolase domain-containing protein</fullName>
    </submittedName>
</protein>
<sequence>MSEVRGTFDARFEPVAAAFAETVTEPEAGGAALSVWHDGVEVVNVWRGTADARSGRAWDERTMAVLFSSTKGLAALVVACLAERGRIDLEAPVARYWPEFGAHGKDTLTVGDLLAHRAGLIAPDVDLELDEVLDSHWFAALLAAQKPRWTPGETHMYHAITWGPLVREVVVRATGRELPELFQELISGPPVDVTLRATDAEIARVARLSPSPAYEAQSRMLAEMLTDEAGRRFLTTGGAFPMGFITEDGGFNDPRVQKAGLVSGGGLGTASALARTWSSAVTPTRGRRVLSEHGAALLTRERSSGPGLMDAGSPGPFHRWGAGVQLSSEALGWLSDASFGHDGAGGQAGFADPGYRVGFGYLTNRMQAASNVPQIVSALKAVLDAA</sequence>
<keyword evidence="2" id="KW-0378">Hydrolase</keyword>
<keyword evidence="3" id="KW-1185">Reference proteome</keyword>
<dbReference type="InterPro" id="IPR012338">
    <property type="entry name" value="Beta-lactam/transpept-like"/>
</dbReference>
<comment type="caution">
    <text evidence="2">The sequence shown here is derived from an EMBL/GenBank/DDBJ whole genome shotgun (WGS) entry which is preliminary data.</text>
</comment>
<proteinExistence type="predicted"/>
<dbReference type="SUPFAM" id="SSF56601">
    <property type="entry name" value="beta-lactamase/transpeptidase-like"/>
    <property type="match status" value="1"/>
</dbReference>
<accession>A0ABN3VSP4</accession>
<reference evidence="2 3" key="1">
    <citation type="journal article" date="2019" name="Int. J. Syst. Evol. Microbiol.">
        <title>The Global Catalogue of Microorganisms (GCM) 10K type strain sequencing project: providing services to taxonomists for standard genome sequencing and annotation.</title>
        <authorList>
            <consortium name="The Broad Institute Genomics Platform"/>
            <consortium name="The Broad Institute Genome Sequencing Center for Infectious Disease"/>
            <person name="Wu L."/>
            <person name="Ma J."/>
        </authorList>
    </citation>
    <scope>NUCLEOTIDE SEQUENCE [LARGE SCALE GENOMIC DNA]</scope>
    <source>
        <strain evidence="2 3">JCM 6242</strain>
    </source>
</reference>
<dbReference type="EMBL" id="BAAAVI010000008">
    <property type="protein sequence ID" value="GAA2857319.1"/>
    <property type="molecule type" value="Genomic_DNA"/>
</dbReference>
<gene>
    <name evidence="2" type="ORF">GCM10010517_15680</name>
</gene>
<evidence type="ECO:0000313" key="3">
    <source>
        <dbReference type="Proteomes" id="UP001500831"/>
    </source>
</evidence>
<organism evidence="2 3">
    <name type="scientific">Streptosporangium fragile</name>
    <dbReference type="NCBI Taxonomy" id="46186"/>
    <lineage>
        <taxon>Bacteria</taxon>
        <taxon>Bacillati</taxon>
        <taxon>Actinomycetota</taxon>
        <taxon>Actinomycetes</taxon>
        <taxon>Streptosporangiales</taxon>
        <taxon>Streptosporangiaceae</taxon>
        <taxon>Streptosporangium</taxon>
    </lineage>
</organism>
<dbReference type="InterPro" id="IPR052907">
    <property type="entry name" value="Beta-lactamase/esterase"/>
</dbReference>
<dbReference type="GO" id="GO:0016787">
    <property type="term" value="F:hydrolase activity"/>
    <property type="evidence" value="ECO:0007669"/>
    <property type="project" value="UniProtKB-KW"/>
</dbReference>
<dbReference type="Proteomes" id="UP001500831">
    <property type="component" value="Unassembled WGS sequence"/>
</dbReference>
<dbReference type="PANTHER" id="PTHR43319">
    <property type="entry name" value="BETA-LACTAMASE-RELATED"/>
    <property type="match status" value="1"/>
</dbReference>
<evidence type="ECO:0000259" key="1">
    <source>
        <dbReference type="Pfam" id="PF00144"/>
    </source>
</evidence>
<dbReference type="PANTHER" id="PTHR43319:SF3">
    <property type="entry name" value="BETA-LACTAMASE-RELATED DOMAIN-CONTAINING PROTEIN"/>
    <property type="match status" value="1"/>
</dbReference>
<evidence type="ECO:0000313" key="2">
    <source>
        <dbReference type="EMBL" id="GAA2857319.1"/>
    </source>
</evidence>
<dbReference type="Gene3D" id="3.40.710.10">
    <property type="entry name" value="DD-peptidase/beta-lactamase superfamily"/>
    <property type="match status" value="1"/>
</dbReference>
<dbReference type="InterPro" id="IPR001466">
    <property type="entry name" value="Beta-lactam-related"/>
</dbReference>
<name>A0ABN3VSP4_9ACTN</name>